<dbReference type="PANTHER" id="PTHR21174:SF0">
    <property type="entry name" value="HD PHOSPHOHYDROLASE FAMILY PROTEIN-RELATED"/>
    <property type="match status" value="1"/>
</dbReference>
<proteinExistence type="predicted"/>
<evidence type="ECO:0000313" key="2">
    <source>
        <dbReference type="Proteomes" id="UP000640531"/>
    </source>
</evidence>
<dbReference type="PANTHER" id="PTHR21174">
    <property type="match status" value="1"/>
</dbReference>
<dbReference type="Proteomes" id="UP000640531">
    <property type="component" value="Unassembled WGS sequence"/>
</dbReference>
<evidence type="ECO:0000313" key="1">
    <source>
        <dbReference type="EMBL" id="MBD2569072.1"/>
    </source>
</evidence>
<dbReference type="PIRSF" id="PIRSF035170">
    <property type="entry name" value="HD_phosphohydro"/>
    <property type="match status" value="1"/>
</dbReference>
<dbReference type="Gene3D" id="1.10.3210.10">
    <property type="entry name" value="Hypothetical protein af1432"/>
    <property type="match status" value="1"/>
</dbReference>
<evidence type="ECO:0008006" key="3">
    <source>
        <dbReference type="Google" id="ProtNLM"/>
    </source>
</evidence>
<accession>A0ABR8FH57</accession>
<protein>
    <recommendedName>
        <fullName evidence="3">HD domain-containing protein</fullName>
    </recommendedName>
</protein>
<gene>
    <name evidence="1" type="ORF">H6G59_14435</name>
</gene>
<keyword evidence="2" id="KW-1185">Reference proteome</keyword>
<organism evidence="1 2">
    <name type="scientific">Anabaena lutea FACHB-196</name>
    <dbReference type="NCBI Taxonomy" id="2692881"/>
    <lineage>
        <taxon>Bacteria</taxon>
        <taxon>Bacillati</taxon>
        <taxon>Cyanobacteriota</taxon>
        <taxon>Cyanophyceae</taxon>
        <taxon>Nostocales</taxon>
        <taxon>Nostocaceae</taxon>
        <taxon>Anabaena</taxon>
    </lineage>
</organism>
<dbReference type="RefSeq" id="WP_190715536.1">
    <property type="nucleotide sequence ID" value="NZ_JACJST010000012.1"/>
</dbReference>
<dbReference type="EMBL" id="JACJST010000012">
    <property type="protein sequence ID" value="MBD2569072.1"/>
    <property type="molecule type" value="Genomic_DNA"/>
</dbReference>
<dbReference type="InterPro" id="IPR009218">
    <property type="entry name" value="HD_phosphohydro"/>
</dbReference>
<comment type="caution">
    <text evidence="1">The sequence shown here is derived from an EMBL/GenBank/DDBJ whole genome shotgun (WGS) entry which is preliminary data.</text>
</comment>
<dbReference type="SUPFAM" id="SSF109604">
    <property type="entry name" value="HD-domain/PDEase-like"/>
    <property type="match status" value="1"/>
</dbReference>
<reference evidence="1 2" key="1">
    <citation type="journal article" date="2020" name="ISME J.">
        <title>Comparative genomics reveals insights into cyanobacterial evolution and habitat adaptation.</title>
        <authorList>
            <person name="Chen M.Y."/>
            <person name="Teng W.K."/>
            <person name="Zhao L."/>
            <person name="Hu C.X."/>
            <person name="Zhou Y.K."/>
            <person name="Han B.P."/>
            <person name="Song L.R."/>
            <person name="Shu W.S."/>
        </authorList>
    </citation>
    <scope>NUCLEOTIDE SEQUENCE [LARGE SCALE GENOMIC DNA]</scope>
    <source>
        <strain evidence="1 2">FACHB-196</strain>
    </source>
</reference>
<name>A0ABR8FH57_9NOST</name>
<sequence>MLTENLTLILFSHWQQTIQSFDVNYLAAHQAFNHLVTAYSSSNRHYHTLEHIYYILNTINTLQIYAQDLPSVQLAAWFHDVVYDTQAQDNEEKSADYAEQMLKNLGILPNKITKVKSLILNTKNHKADNLDSQVLIDADLGILATEPVTYQKYAQAIRQEYAWVSEADYIIGRQQVLERFLQRQRIYFTPLMLEVAEASARLNIQVEIDTLIKTTGSSFQLT</sequence>